<evidence type="ECO:0000259" key="1">
    <source>
        <dbReference type="PROSITE" id="PS50106"/>
    </source>
</evidence>
<reference evidence="2 3" key="1">
    <citation type="submission" date="2016-10" db="EMBL/GenBank/DDBJ databases">
        <authorList>
            <person name="Varghese N."/>
            <person name="Submissions S."/>
        </authorList>
    </citation>
    <scope>NUCLEOTIDE SEQUENCE [LARGE SCALE GENOMIC DNA]</scope>
    <source>
        <strain evidence="2 3">DSM 17997</strain>
    </source>
</reference>
<keyword evidence="2" id="KW-0645">Protease</keyword>
<dbReference type="PROSITE" id="PS50106">
    <property type="entry name" value="PDZ"/>
    <property type="match status" value="1"/>
</dbReference>
<evidence type="ECO:0000313" key="3">
    <source>
        <dbReference type="Proteomes" id="UP000199663"/>
    </source>
</evidence>
<feature type="domain" description="PDZ" evidence="1">
    <location>
        <begin position="308"/>
        <end position="384"/>
    </location>
</feature>
<evidence type="ECO:0000313" key="2">
    <source>
        <dbReference type="EMBL" id="SDY43943.1"/>
    </source>
</evidence>
<dbReference type="InterPro" id="IPR041489">
    <property type="entry name" value="PDZ_6"/>
</dbReference>
<dbReference type="Gene3D" id="2.30.42.10">
    <property type="match status" value="1"/>
</dbReference>
<dbReference type="InterPro" id="IPR036034">
    <property type="entry name" value="PDZ_sf"/>
</dbReference>
<dbReference type="Pfam" id="PF13650">
    <property type="entry name" value="Asp_protease_2"/>
    <property type="match status" value="2"/>
</dbReference>
<comment type="caution">
    <text evidence="2">The sequence shown here is derived from an EMBL/GenBank/DDBJ whole genome shotgun (WGS) entry which is preliminary data.</text>
</comment>
<dbReference type="EMBL" id="FNQC01000001">
    <property type="protein sequence ID" value="SDY43943.1"/>
    <property type="molecule type" value="Genomic_DNA"/>
</dbReference>
<dbReference type="InterPro" id="IPR021109">
    <property type="entry name" value="Peptidase_aspartic_dom_sf"/>
</dbReference>
<dbReference type="Proteomes" id="UP000199663">
    <property type="component" value="Unassembled WGS sequence"/>
</dbReference>
<proteinExistence type="predicted"/>
<organism evidence="2 3">
    <name type="scientific">Rhodonellum ikkaensis</name>
    <dbReference type="NCBI Taxonomy" id="336829"/>
    <lineage>
        <taxon>Bacteria</taxon>
        <taxon>Pseudomonadati</taxon>
        <taxon>Bacteroidota</taxon>
        <taxon>Cytophagia</taxon>
        <taxon>Cytophagales</taxon>
        <taxon>Cytophagaceae</taxon>
        <taxon>Rhodonellum</taxon>
    </lineage>
</organism>
<dbReference type="SUPFAM" id="SSF50156">
    <property type="entry name" value="PDZ domain-like"/>
    <property type="match status" value="1"/>
</dbReference>
<keyword evidence="3" id="KW-1185">Reference proteome</keyword>
<dbReference type="GO" id="GO:0008233">
    <property type="term" value="F:peptidase activity"/>
    <property type="evidence" value="ECO:0007669"/>
    <property type="project" value="UniProtKB-KW"/>
</dbReference>
<dbReference type="RefSeq" id="WP_019595950.1">
    <property type="nucleotide sequence ID" value="NZ_FNQC01000001.1"/>
</dbReference>
<dbReference type="Gene3D" id="2.40.70.10">
    <property type="entry name" value="Acid Proteases"/>
    <property type="match status" value="2"/>
</dbReference>
<keyword evidence="2" id="KW-0378">Hydrolase</keyword>
<dbReference type="Pfam" id="PF17820">
    <property type="entry name" value="PDZ_6"/>
    <property type="match status" value="1"/>
</dbReference>
<protein>
    <submittedName>
        <fullName evidence="2">Aspartyl protease</fullName>
    </submittedName>
</protein>
<accession>A0A1H3JVJ2</accession>
<name>A0A1H3JVJ2_9BACT</name>
<dbReference type="SMART" id="SM00228">
    <property type="entry name" value="PDZ"/>
    <property type="match status" value="1"/>
</dbReference>
<dbReference type="InterPro" id="IPR001478">
    <property type="entry name" value="PDZ"/>
</dbReference>
<dbReference type="GO" id="GO:0006508">
    <property type="term" value="P:proteolysis"/>
    <property type="evidence" value="ECO:0007669"/>
    <property type="project" value="UniProtKB-KW"/>
</dbReference>
<gene>
    <name evidence="2" type="ORF">SAMN05444412_101156</name>
</gene>
<sequence>MALKILVLILPLYLAISSFGTAQVPGFYMKEPSRKTELPFLASNNLIIIPISINGSPAINFLVDTGVKTNLLFSKTIGEQIGLVFTRKLDLVGADGKTVITASVSPNNHMDAGNLEGISQTLLVLDDDFFELEMIIGVPVYGVIGYEFFKYNPVKIDYNTSKITFYDSNVMKWRPFGFKKISMKVENNKPYINTKIKQVQGEDLDAKLLIDTGANHGLLLNMETSDKIILPPVFIETELGRSLGGDLFGFVGRVKQLSIDGMKFSNVIASYPEETEYSYVIKETGRQGSLGSEILGRTRMILDYRRERLYLKKGATFNNPFEHDMSGITVKMYPLDEKRFYISKIREGSPAAVAGIKLRDEIMTINKIPLDFWELSDLVKLFRSEPNREIFLEIKRFSNDELETFEMLQVSFKLKKQI</sequence>